<proteinExistence type="predicted"/>
<accession>A0ABV4WQ50</accession>
<name>A0ABV4WQ50_9CYAN</name>
<keyword evidence="2" id="KW-1185">Reference proteome</keyword>
<dbReference type="EMBL" id="JBHFNT010000201">
    <property type="protein sequence ID" value="MFB2837210.1"/>
    <property type="molecule type" value="Genomic_DNA"/>
</dbReference>
<evidence type="ECO:0008006" key="3">
    <source>
        <dbReference type="Google" id="ProtNLM"/>
    </source>
</evidence>
<dbReference type="Proteomes" id="UP001576780">
    <property type="component" value="Unassembled WGS sequence"/>
</dbReference>
<dbReference type="RefSeq" id="WP_413279563.1">
    <property type="nucleotide sequence ID" value="NZ_JBHFNT010000201.1"/>
</dbReference>
<sequence>MIEKVSKLLVIDASVARSAGGESAIGKSKDCRDFLLAVLNISHRVVMTPDIRKEWDKHQSNFSRTWLRTMVAKKKLEYRNDIVINEELWKGVEDFTEFDNQREAMVKDLLLIEAALVTDKIIVSLDEKVRKYFHQAAEQVEELRNIVWVNPAKPEEQAISWLESGAAAELERMLGFYTK</sequence>
<comment type="caution">
    <text evidence="1">The sequence shown here is derived from an EMBL/GenBank/DDBJ whole genome shotgun (WGS) entry which is preliminary data.</text>
</comment>
<evidence type="ECO:0000313" key="2">
    <source>
        <dbReference type="Proteomes" id="UP001576780"/>
    </source>
</evidence>
<organism evidence="1 2">
    <name type="scientific">Floridaenema evergladense BLCC-F167</name>
    <dbReference type="NCBI Taxonomy" id="3153639"/>
    <lineage>
        <taxon>Bacteria</taxon>
        <taxon>Bacillati</taxon>
        <taxon>Cyanobacteriota</taxon>
        <taxon>Cyanophyceae</taxon>
        <taxon>Oscillatoriophycideae</taxon>
        <taxon>Aerosakkonematales</taxon>
        <taxon>Aerosakkonemataceae</taxon>
        <taxon>Floridanema</taxon>
        <taxon>Floridanema evergladense</taxon>
    </lineage>
</organism>
<reference evidence="1 2" key="1">
    <citation type="submission" date="2024-09" db="EMBL/GenBank/DDBJ databases">
        <title>Floridaenema gen nov. (Aerosakkonemataceae, Aerosakkonematales ord. nov., Cyanobacteria) from benthic tropical and subtropical fresh waters, with the description of four new species.</title>
        <authorList>
            <person name="Moretto J.A."/>
            <person name="Berthold D.E."/>
            <person name="Lefler F.W."/>
            <person name="Huang I.-S."/>
            <person name="Laughinghouse H. IV."/>
        </authorList>
    </citation>
    <scope>NUCLEOTIDE SEQUENCE [LARGE SCALE GENOMIC DNA]</scope>
    <source>
        <strain evidence="1 2">BLCC-F167</strain>
    </source>
</reference>
<protein>
    <recommendedName>
        <fullName evidence="3">PIN domain-containing protein</fullName>
    </recommendedName>
</protein>
<gene>
    <name evidence="1" type="ORF">ACE1CA_22010</name>
</gene>
<evidence type="ECO:0000313" key="1">
    <source>
        <dbReference type="EMBL" id="MFB2837210.1"/>
    </source>
</evidence>